<evidence type="ECO:0000256" key="5">
    <source>
        <dbReference type="ARBA" id="ARBA00023136"/>
    </source>
</evidence>
<dbReference type="EMBL" id="KZ819202">
    <property type="protein sequence ID" value="PWY97808.1"/>
    <property type="molecule type" value="Genomic_DNA"/>
</dbReference>
<organism evidence="13 14">
    <name type="scientific">Testicularia cyperi</name>
    <dbReference type="NCBI Taxonomy" id="1882483"/>
    <lineage>
        <taxon>Eukaryota</taxon>
        <taxon>Fungi</taxon>
        <taxon>Dikarya</taxon>
        <taxon>Basidiomycota</taxon>
        <taxon>Ustilaginomycotina</taxon>
        <taxon>Ustilaginomycetes</taxon>
        <taxon>Ustilaginales</taxon>
        <taxon>Anthracoideaceae</taxon>
        <taxon>Testicularia</taxon>
    </lineage>
</organism>
<keyword evidence="7" id="KW-0449">Lipoprotein</keyword>
<evidence type="ECO:0000256" key="3">
    <source>
        <dbReference type="ARBA" id="ARBA00022692"/>
    </source>
</evidence>
<dbReference type="InterPro" id="IPR001594">
    <property type="entry name" value="Palmitoyltrfase_DHHC"/>
</dbReference>
<comment type="catalytic activity">
    <reaction evidence="9">
        <text>L-cysteinyl-[protein] + hexadecanoyl-CoA = S-hexadecanoyl-L-cysteinyl-[protein] + CoA</text>
        <dbReference type="Rhea" id="RHEA:36683"/>
        <dbReference type="Rhea" id="RHEA-COMP:10131"/>
        <dbReference type="Rhea" id="RHEA-COMP:11032"/>
        <dbReference type="ChEBI" id="CHEBI:29950"/>
        <dbReference type="ChEBI" id="CHEBI:57287"/>
        <dbReference type="ChEBI" id="CHEBI:57379"/>
        <dbReference type="ChEBI" id="CHEBI:74151"/>
        <dbReference type="EC" id="2.3.1.225"/>
    </reaction>
</comment>
<evidence type="ECO:0000256" key="4">
    <source>
        <dbReference type="ARBA" id="ARBA00022989"/>
    </source>
</evidence>
<keyword evidence="4 11" id="KW-1133">Transmembrane helix</keyword>
<feature type="transmembrane region" description="Helical" evidence="11">
    <location>
        <begin position="575"/>
        <end position="596"/>
    </location>
</feature>
<evidence type="ECO:0000256" key="11">
    <source>
        <dbReference type="SAM" id="Phobius"/>
    </source>
</evidence>
<evidence type="ECO:0000256" key="7">
    <source>
        <dbReference type="ARBA" id="ARBA00023288"/>
    </source>
</evidence>
<evidence type="ECO:0000256" key="2">
    <source>
        <dbReference type="ARBA" id="ARBA00022679"/>
    </source>
</evidence>
<feature type="compositionally biased region" description="Low complexity" evidence="10">
    <location>
        <begin position="160"/>
        <end position="169"/>
    </location>
</feature>
<accession>A0A317XK00</accession>
<name>A0A317XK00_9BASI</name>
<feature type="transmembrane region" description="Helical" evidence="11">
    <location>
        <begin position="693"/>
        <end position="720"/>
    </location>
</feature>
<feature type="compositionally biased region" description="Low complexity" evidence="10">
    <location>
        <begin position="270"/>
        <end position="294"/>
    </location>
</feature>
<keyword evidence="14" id="KW-1185">Reference proteome</keyword>
<feature type="transmembrane region" description="Helical" evidence="11">
    <location>
        <begin position="752"/>
        <end position="773"/>
    </location>
</feature>
<feature type="compositionally biased region" description="Polar residues" evidence="10">
    <location>
        <begin position="203"/>
        <end position="214"/>
    </location>
</feature>
<evidence type="ECO:0000256" key="8">
    <source>
        <dbReference type="ARBA" id="ARBA00023315"/>
    </source>
</evidence>
<sequence>MSGPSSDIGINPPSGGTGDPESPQKSAHPLTSISVQSFSPYTAEPRTGRSSFQSSYASLYQDANTSFSREDVFHDTSSNNGAASMGRPSIAHSLLQSASGSTNTLGQDAFADADESVFPSVAVAPEDTTVNASASVAGSSTADTQRRRSYQRRSTDFSRPKSSLSQRSSIGSATEDDNTRLRDAANAAAFRSASSNRRRSSEIDQLTQSLSRASTPLGHALEDERPPSAMALSFERPPSANHNRAIRRADDDEEGSFIKRDGRDRGSILPPAAFFAPKKPSARNSSSNLLASASPGTYPASNGRSTTPISFLSTGGAGNSTPAFPDGFSRSSQEMLNQQQLASSPYFGYESPNVQRRPSSPWGISPSIHSAASTHQLGYYAHDAREGSRTHFGPGPVDSHTSVPASPLHVQQPAPRSGVRLMASTDPLLPTQAIGNNPYATGNANGVTNAHADGGEGINEKPPVDGAAATSATLAPAGKSNGTAANAKVNGPDAASTAANPDGNARPNQTTAAANKGPRRYRSHKGENRFLLGGLLMTSTDNPISFILSYALLLTLGGLFYGFEVPWLTRNLSPAIPAVFSYVYLLAVVNMGVTAWKDPGVLPRDLDQDPPCVLGDSAYEDGRQPLADPEDPLAIPVQRMLRIRNQTVKCKWCETCGTYRPPRTSHCRVCDNCVENIDHHCTFLNTCIGRRNYVPFIAFLTATILSAVMIIAFTVVHLVLLTKPTTYRYPRGAGDGFAPGYNFRDALKHSPVSAVLFLLCIAGVAPVLTLFVYHVRLILLNRSTVEQIRINTAREYGEHKELDLDADADDNASVFGAADANRRRQSPLSPLLKLIGLGGPKYKDPNPFATRKMAKNVRNGLGWRSTQLESWIDRRGRSGHDTRQLHPRPRPDQTMTEPGPVAATSAGLQWKA</sequence>
<dbReference type="OrthoDB" id="9909019at2759"/>
<proteinExistence type="predicted"/>
<dbReference type="GO" id="GO:0006612">
    <property type="term" value="P:protein targeting to membrane"/>
    <property type="evidence" value="ECO:0007669"/>
    <property type="project" value="TreeGrafter"/>
</dbReference>
<feature type="compositionally biased region" description="Basic and acidic residues" evidence="10">
    <location>
        <begin position="872"/>
        <end position="884"/>
    </location>
</feature>
<gene>
    <name evidence="13" type="ORF">BCV70DRAFT_202561</name>
</gene>
<evidence type="ECO:0000313" key="14">
    <source>
        <dbReference type="Proteomes" id="UP000246740"/>
    </source>
</evidence>
<evidence type="ECO:0000256" key="10">
    <source>
        <dbReference type="SAM" id="MobiDB-lite"/>
    </source>
</evidence>
<evidence type="ECO:0000259" key="12">
    <source>
        <dbReference type="Pfam" id="PF01529"/>
    </source>
</evidence>
<dbReference type="AlphaFoldDB" id="A0A317XK00"/>
<feature type="compositionally biased region" description="Polar residues" evidence="10">
    <location>
        <begin position="23"/>
        <end position="40"/>
    </location>
</feature>
<dbReference type="PROSITE" id="PS50216">
    <property type="entry name" value="DHHC"/>
    <property type="match status" value="1"/>
</dbReference>
<dbReference type="PANTHER" id="PTHR22883:SF488">
    <property type="entry name" value="PALMITOYLTRANSFERASE"/>
    <property type="match status" value="1"/>
</dbReference>
<dbReference type="InterPro" id="IPR039859">
    <property type="entry name" value="PFA4/ZDH16/20/ERF2-like"/>
</dbReference>
<reference evidence="13 14" key="1">
    <citation type="journal article" date="2018" name="Mol. Biol. Evol.">
        <title>Broad Genomic Sampling Reveals a Smut Pathogenic Ancestry of the Fungal Clade Ustilaginomycotina.</title>
        <authorList>
            <person name="Kijpornyongpan T."/>
            <person name="Mondo S.J."/>
            <person name="Barry K."/>
            <person name="Sandor L."/>
            <person name="Lee J."/>
            <person name="Lipzen A."/>
            <person name="Pangilinan J."/>
            <person name="LaButti K."/>
            <person name="Hainaut M."/>
            <person name="Henrissat B."/>
            <person name="Grigoriev I.V."/>
            <person name="Spatafora J.W."/>
            <person name="Aime M.C."/>
        </authorList>
    </citation>
    <scope>NUCLEOTIDE SEQUENCE [LARGE SCALE GENOMIC DNA]</scope>
    <source>
        <strain evidence="13 14">MCA 3645</strain>
    </source>
</reference>
<dbReference type="GO" id="GO:0005783">
    <property type="term" value="C:endoplasmic reticulum"/>
    <property type="evidence" value="ECO:0007669"/>
    <property type="project" value="TreeGrafter"/>
</dbReference>
<feature type="compositionally biased region" description="Basic and acidic residues" evidence="10">
    <location>
        <begin position="256"/>
        <end position="266"/>
    </location>
</feature>
<dbReference type="InParanoid" id="A0A317XK00"/>
<dbReference type="STRING" id="1882483.A0A317XK00"/>
<keyword evidence="5 11" id="KW-0472">Membrane</keyword>
<feature type="region of interest" description="Disordered" evidence="10">
    <location>
        <begin position="129"/>
        <end position="337"/>
    </location>
</feature>
<comment type="subcellular location">
    <subcellularLocation>
        <location evidence="1">Membrane</location>
        <topology evidence="1">Multi-pass membrane protein</topology>
    </subcellularLocation>
</comment>
<evidence type="ECO:0000256" key="9">
    <source>
        <dbReference type="ARBA" id="ARBA00048048"/>
    </source>
</evidence>
<evidence type="ECO:0000256" key="1">
    <source>
        <dbReference type="ARBA" id="ARBA00004141"/>
    </source>
</evidence>
<protein>
    <recommendedName>
        <fullName evidence="12">Palmitoyltransferase DHHC domain-containing protein</fullName>
    </recommendedName>
</protein>
<keyword evidence="6" id="KW-0564">Palmitate</keyword>
<evidence type="ECO:0000256" key="6">
    <source>
        <dbReference type="ARBA" id="ARBA00023139"/>
    </source>
</evidence>
<dbReference type="PANTHER" id="PTHR22883">
    <property type="entry name" value="ZINC FINGER DHHC DOMAIN CONTAINING PROTEIN"/>
    <property type="match status" value="1"/>
</dbReference>
<dbReference type="GO" id="GO:0016020">
    <property type="term" value="C:membrane"/>
    <property type="evidence" value="ECO:0007669"/>
    <property type="project" value="UniProtKB-SubCell"/>
</dbReference>
<keyword evidence="8" id="KW-0012">Acyltransferase</keyword>
<feature type="compositionally biased region" description="Low complexity" evidence="10">
    <location>
        <begin position="467"/>
        <end position="477"/>
    </location>
</feature>
<dbReference type="GO" id="GO:0019706">
    <property type="term" value="F:protein-cysteine S-palmitoyltransferase activity"/>
    <property type="evidence" value="ECO:0007669"/>
    <property type="project" value="UniProtKB-EC"/>
</dbReference>
<dbReference type="Proteomes" id="UP000246740">
    <property type="component" value="Unassembled WGS sequence"/>
</dbReference>
<feature type="transmembrane region" description="Helical" evidence="11">
    <location>
        <begin position="544"/>
        <end position="563"/>
    </location>
</feature>
<feature type="compositionally biased region" description="Polar residues" evidence="10">
    <location>
        <begin position="129"/>
        <end position="142"/>
    </location>
</feature>
<feature type="domain" description="Palmitoyltransferase DHHC" evidence="12">
    <location>
        <begin position="650"/>
        <end position="789"/>
    </location>
</feature>
<feature type="compositionally biased region" description="Low complexity" evidence="10">
    <location>
        <begin position="184"/>
        <end position="195"/>
    </location>
</feature>
<evidence type="ECO:0000313" key="13">
    <source>
        <dbReference type="EMBL" id="PWY97808.1"/>
    </source>
</evidence>
<keyword evidence="2" id="KW-0808">Transferase</keyword>
<dbReference type="GO" id="GO:0005794">
    <property type="term" value="C:Golgi apparatus"/>
    <property type="evidence" value="ECO:0007669"/>
    <property type="project" value="TreeGrafter"/>
</dbReference>
<feature type="region of interest" description="Disordered" evidence="10">
    <location>
        <begin position="1"/>
        <end position="55"/>
    </location>
</feature>
<feature type="region of interest" description="Disordered" evidence="10">
    <location>
        <begin position="446"/>
        <end position="522"/>
    </location>
</feature>
<feature type="compositionally biased region" description="Polar residues" evidence="10">
    <location>
        <begin position="299"/>
        <end position="313"/>
    </location>
</feature>
<keyword evidence="3 11" id="KW-0812">Transmembrane</keyword>
<feature type="region of interest" description="Disordered" evidence="10">
    <location>
        <begin position="872"/>
        <end position="912"/>
    </location>
</feature>
<dbReference type="Pfam" id="PF01529">
    <property type="entry name" value="DHHC"/>
    <property type="match status" value="1"/>
</dbReference>